<dbReference type="HAMAP" id="MF_00161">
    <property type="entry name" value="LspA"/>
    <property type="match status" value="1"/>
</dbReference>
<accession>A0A0S1SIT7</accession>
<evidence type="ECO:0000256" key="8">
    <source>
        <dbReference type="ARBA" id="ARBA00023136"/>
    </source>
</evidence>
<evidence type="ECO:0000313" key="12">
    <source>
        <dbReference type="EMBL" id="ALM13714.1"/>
    </source>
</evidence>
<feature type="transmembrane region" description="Helical" evidence="9">
    <location>
        <begin position="46"/>
        <end position="68"/>
    </location>
</feature>
<keyword evidence="2 9" id="KW-1003">Cell membrane</keyword>
<dbReference type="PRINTS" id="PR00781">
    <property type="entry name" value="LIPOSIGPTASE"/>
</dbReference>
<feature type="transmembrane region" description="Helical" evidence="9">
    <location>
        <begin position="117"/>
        <end position="137"/>
    </location>
</feature>
<dbReference type="PANTHER" id="PTHR33695:SF1">
    <property type="entry name" value="LIPOPROTEIN SIGNAL PEPTIDASE"/>
    <property type="match status" value="1"/>
</dbReference>
<dbReference type="GO" id="GO:0004190">
    <property type="term" value="F:aspartic-type endopeptidase activity"/>
    <property type="evidence" value="ECO:0007669"/>
    <property type="project" value="UniProtKB-UniRule"/>
</dbReference>
<accession>A0A0S1SMH8</accession>
<feature type="active site" evidence="9">
    <location>
        <position position="121"/>
    </location>
</feature>
<feature type="transmembrane region" description="Helical" evidence="9">
    <location>
        <begin position="80"/>
        <end position="97"/>
    </location>
</feature>
<dbReference type="STRING" id="1735162.PeribacterB2_1053"/>
<dbReference type="GO" id="GO:0005886">
    <property type="term" value="C:plasma membrane"/>
    <property type="evidence" value="ECO:0007669"/>
    <property type="project" value="UniProtKB-SubCell"/>
</dbReference>
<keyword evidence="12" id="KW-0449">Lipoprotein</keyword>
<accession>A0A0S1SW99</accession>
<dbReference type="Proteomes" id="UP000069135">
    <property type="component" value="Chromosome"/>
</dbReference>
<gene>
    <name evidence="9" type="primary">lspA</name>
    <name evidence="12" type="ORF">PeribacterD1_1051</name>
</gene>
<keyword evidence="3 9" id="KW-0645">Protease</keyword>
<comment type="function">
    <text evidence="9 10">This protein specifically catalyzes the removal of signal peptides from prolipoproteins.</text>
</comment>
<proteinExistence type="inferred from homology"/>
<accession>A0A0S1SR07</accession>
<keyword evidence="4 9" id="KW-0812">Transmembrane</keyword>
<dbReference type="PROSITE" id="PS00855">
    <property type="entry name" value="SPASE_II"/>
    <property type="match status" value="1"/>
</dbReference>
<protein>
    <recommendedName>
        <fullName evidence="9">Lipoprotein signal peptidase</fullName>
        <ecNumber evidence="9">3.4.23.36</ecNumber>
    </recommendedName>
    <alternativeName>
        <fullName evidence="9">Prolipoprotein signal peptidase</fullName>
    </alternativeName>
    <alternativeName>
        <fullName evidence="9">Signal peptidase II</fullName>
        <shortName evidence="9">SPase II</shortName>
    </alternativeName>
</protein>
<comment type="pathway">
    <text evidence="9">Protein modification; lipoprotein biosynthesis (signal peptide cleavage).</text>
</comment>
<comment type="subcellular location">
    <subcellularLocation>
        <location evidence="9">Cell membrane</location>
        <topology evidence="9">Multi-pass membrane protein</topology>
    </subcellularLocation>
</comment>
<dbReference type="EMBL" id="CP013065">
    <property type="protein sequence ID" value="ALM13714.1"/>
    <property type="molecule type" value="Genomic_DNA"/>
</dbReference>
<evidence type="ECO:0000256" key="5">
    <source>
        <dbReference type="ARBA" id="ARBA00022750"/>
    </source>
</evidence>
<dbReference type="KEGG" id="prf:PeribacterA2_1051"/>
<keyword evidence="5 9" id="KW-0064">Aspartyl protease</keyword>
<dbReference type="NCBIfam" id="TIGR00077">
    <property type="entry name" value="lspA"/>
    <property type="match status" value="1"/>
</dbReference>
<evidence type="ECO:0000256" key="1">
    <source>
        <dbReference type="ARBA" id="ARBA00006139"/>
    </source>
</evidence>
<dbReference type="PATRIC" id="fig|1735161.3.peg.1029"/>
<evidence type="ECO:0000256" key="11">
    <source>
        <dbReference type="RuleBase" id="RU004181"/>
    </source>
</evidence>
<feature type="active site" evidence="9">
    <location>
        <position position="107"/>
    </location>
</feature>
<evidence type="ECO:0000256" key="4">
    <source>
        <dbReference type="ARBA" id="ARBA00022692"/>
    </source>
</evidence>
<comment type="catalytic activity">
    <reaction evidence="9 10">
        <text>Release of signal peptides from bacterial membrane prolipoproteins. Hydrolyzes -Xaa-Yaa-Zaa-|-(S,diacylglyceryl)Cys-, in which Xaa is hydrophobic (preferably Leu), and Yaa (Ala or Ser) and Zaa (Gly or Ala) have small, neutral side chains.</text>
        <dbReference type="EC" id="3.4.23.36"/>
    </reaction>
</comment>
<evidence type="ECO:0000256" key="9">
    <source>
        <dbReference type="HAMAP-Rule" id="MF_00161"/>
    </source>
</evidence>
<comment type="caution">
    <text evidence="9">Lacks conserved residue(s) required for the propagation of feature annotation.</text>
</comment>
<dbReference type="InterPro" id="IPR001872">
    <property type="entry name" value="Peptidase_A8"/>
</dbReference>
<keyword evidence="6 9" id="KW-0378">Hydrolase</keyword>
<dbReference type="EC" id="3.4.23.36" evidence="9"/>
<accession>A0A0S1SMP0</accession>
<dbReference type="GO" id="GO:0006508">
    <property type="term" value="P:proteolysis"/>
    <property type="evidence" value="ECO:0007669"/>
    <property type="project" value="UniProtKB-KW"/>
</dbReference>
<evidence type="ECO:0000256" key="6">
    <source>
        <dbReference type="ARBA" id="ARBA00022801"/>
    </source>
</evidence>
<comment type="similarity">
    <text evidence="1 9 11">Belongs to the peptidase A8 family.</text>
</comment>
<evidence type="ECO:0000313" key="13">
    <source>
        <dbReference type="Proteomes" id="UP000069135"/>
    </source>
</evidence>
<dbReference type="UniPathway" id="UPA00665"/>
<dbReference type="Pfam" id="PF01252">
    <property type="entry name" value="Peptidase_A8"/>
    <property type="match status" value="1"/>
</dbReference>
<name>A0A0S1SMH8_9BACT</name>
<evidence type="ECO:0000256" key="10">
    <source>
        <dbReference type="RuleBase" id="RU000594"/>
    </source>
</evidence>
<evidence type="ECO:0000256" key="7">
    <source>
        <dbReference type="ARBA" id="ARBA00022989"/>
    </source>
</evidence>
<reference evidence="13" key="1">
    <citation type="submission" date="2015-10" db="EMBL/GenBank/DDBJ databases">
        <title>Analysis of five complete genome sequences for members of the class Peribacteria in the recently recognized Peregrinibacteria bacterial phylum.</title>
        <authorList>
            <person name="Anantharaman K."/>
            <person name="Brown C.T."/>
            <person name="Burstein D."/>
            <person name="Castelle C.J."/>
            <person name="Probst A.J."/>
            <person name="Thomas B.C."/>
            <person name="Williams K.H."/>
            <person name="Banfield J.F."/>
        </authorList>
    </citation>
    <scope>NUCLEOTIDE SEQUENCE [LARGE SCALE GENOMIC DNA]</scope>
</reference>
<reference evidence="12 13" key="2">
    <citation type="journal article" date="2016" name="PeerJ">
        <title>Analysis of five complete genome sequences for members of the class Peribacteria in the recently recognized Peregrinibacteria bacterial phylum.</title>
        <authorList>
            <person name="Anantharaman K."/>
            <person name="Brown C.T."/>
            <person name="Burstein D."/>
            <person name="Castelle C.J."/>
            <person name="Probst A.J."/>
            <person name="Thomas B.C."/>
            <person name="Williams K.H."/>
            <person name="Banfield J.F."/>
        </authorList>
    </citation>
    <scope>NUCLEOTIDE SEQUENCE [LARGE SCALE GENOMIC DNA]</scope>
    <source>
        <strain evidence="12">RIFOXYD1_FULL_PER-ii_59_16</strain>
    </source>
</reference>
<dbReference type="PANTHER" id="PTHR33695">
    <property type="entry name" value="LIPOPROTEIN SIGNAL PEPTIDASE"/>
    <property type="match status" value="1"/>
</dbReference>
<keyword evidence="8 9" id="KW-0472">Membrane</keyword>
<keyword evidence="7 9" id="KW-1133">Transmembrane helix</keyword>
<dbReference type="AlphaFoldDB" id="A0A0S1SMH8"/>
<evidence type="ECO:0000256" key="3">
    <source>
        <dbReference type="ARBA" id="ARBA00022670"/>
    </source>
</evidence>
<organism evidence="12 13">
    <name type="scientific">Candidatus Peribacter riflensis</name>
    <dbReference type="NCBI Taxonomy" id="1735162"/>
    <lineage>
        <taxon>Bacteria</taxon>
        <taxon>Candidatus Peregrinibacteriota</taxon>
        <taxon>Candidatus Peribacteria</taxon>
        <taxon>Candidatus Peribacterales</taxon>
        <taxon>Candidatus Peribacteraceae</taxon>
        <taxon>Candidatus Peribacter</taxon>
    </lineage>
</organism>
<evidence type="ECO:0000256" key="2">
    <source>
        <dbReference type="ARBA" id="ARBA00022475"/>
    </source>
</evidence>
<sequence length="141" mass="15007">MGTVLVAGVLSAVASGVAAVLADRLLSERIAIFGSFVGLERSFNPGVAFGLTFVPWLQMGLILVALLAVASMVRTSQGRLQQAAFGLILGGGIANLIDRLRDGFVTDYFQVGTFPIFNVADSFITIGVLMLMMELVLKKRK</sequence>